<feature type="domain" description="KIB1-4 beta-propeller" evidence="2">
    <location>
        <begin position="68"/>
        <end position="373"/>
    </location>
</feature>
<dbReference type="SUPFAM" id="SSF81383">
    <property type="entry name" value="F-box domain"/>
    <property type="match status" value="1"/>
</dbReference>
<sequence>METPNSCLWSKLPIDIVTYLLERLSLLDFHRAKLVCSNWYVCSKQTARPKYGSPLLMLSPEGDGCCIYSPDEDRFYETKIDFSGIRILASSGKWFLVADSRLTLFIIDVFGAKRIDLPPLESIKGGRFRLERVGDNSFKERLDNNSAPFFFFQTSGDLRGFLWVDDKKELEYVVVWYIRNSVSSRLGFCKNGQDHYREISTKEFEISDMVLNGYMLYVLTDRDYIRVLDLSGKEVFKELSPSDKIQMHELGRKSGETTDDIKISASNNIVVTTSGEVFLVRSVRYKSSRVTFRLYKRDLNPYPNGRFRLSSTKLVEVDSLGNEALSMDLGITVPADHTLGIQPNSIYFTRHDRMCRKPKSYRVSPPPNICVFNLETKTLKHFSALSNLKLKDALWFFPS</sequence>
<comment type="caution">
    <text evidence="3">The sequence shown here is derived from an EMBL/GenBank/DDBJ whole genome shotgun (WGS) entry which is preliminary data.</text>
</comment>
<feature type="domain" description="F-box" evidence="1">
    <location>
        <begin position="9"/>
        <end position="43"/>
    </location>
</feature>
<dbReference type="InterPro" id="IPR001810">
    <property type="entry name" value="F-box_dom"/>
</dbReference>
<evidence type="ECO:0000313" key="3">
    <source>
        <dbReference type="EMBL" id="CAA7028097.1"/>
    </source>
</evidence>
<gene>
    <name evidence="3" type="ORF">MERR_LOCUS15332</name>
</gene>
<protein>
    <recommendedName>
        <fullName evidence="5">F-box domain-containing protein</fullName>
    </recommendedName>
</protein>
<name>A0A6D2ISN9_9BRAS</name>
<evidence type="ECO:0000259" key="2">
    <source>
        <dbReference type="Pfam" id="PF03478"/>
    </source>
</evidence>
<evidence type="ECO:0000259" key="1">
    <source>
        <dbReference type="Pfam" id="PF00646"/>
    </source>
</evidence>
<dbReference type="Pfam" id="PF03478">
    <property type="entry name" value="Beta-prop_KIB1-4"/>
    <property type="match status" value="1"/>
</dbReference>
<organism evidence="3 4">
    <name type="scientific">Microthlaspi erraticum</name>
    <dbReference type="NCBI Taxonomy" id="1685480"/>
    <lineage>
        <taxon>Eukaryota</taxon>
        <taxon>Viridiplantae</taxon>
        <taxon>Streptophyta</taxon>
        <taxon>Embryophyta</taxon>
        <taxon>Tracheophyta</taxon>
        <taxon>Spermatophyta</taxon>
        <taxon>Magnoliopsida</taxon>
        <taxon>eudicotyledons</taxon>
        <taxon>Gunneridae</taxon>
        <taxon>Pentapetalae</taxon>
        <taxon>rosids</taxon>
        <taxon>malvids</taxon>
        <taxon>Brassicales</taxon>
        <taxon>Brassicaceae</taxon>
        <taxon>Coluteocarpeae</taxon>
        <taxon>Microthlaspi</taxon>
    </lineage>
</organism>
<dbReference type="PANTHER" id="PTHR44259">
    <property type="entry name" value="OS07G0183000 PROTEIN-RELATED"/>
    <property type="match status" value="1"/>
</dbReference>
<dbReference type="Proteomes" id="UP000467841">
    <property type="component" value="Unassembled WGS sequence"/>
</dbReference>
<dbReference type="InterPro" id="IPR050942">
    <property type="entry name" value="F-box_BR-signaling"/>
</dbReference>
<evidence type="ECO:0008006" key="5">
    <source>
        <dbReference type="Google" id="ProtNLM"/>
    </source>
</evidence>
<dbReference type="InterPro" id="IPR036047">
    <property type="entry name" value="F-box-like_dom_sf"/>
</dbReference>
<dbReference type="Pfam" id="PF00646">
    <property type="entry name" value="F-box"/>
    <property type="match status" value="1"/>
</dbReference>
<dbReference type="InterPro" id="IPR005174">
    <property type="entry name" value="KIB1-4_b-propeller"/>
</dbReference>
<dbReference type="OrthoDB" id="1083899at2759"/>
<reference evidence="3" key="1">
    <citation type="submission" date="2020-01" db="EMBL/GenBank/DDBJ databases">
        <authorList>
            <person name="Mishra B."/>
        </authorList>
    </citation>
    <scope>NUCLEOTIDE SEQUENCE [LARGE SCALE GENOMIC DNA]</scope>
</reference>
<keyword evidence="4" id="KW-1185">Reference proteome</keyword>
<dbReference type="EMBL" id="CACVBM020001063">
    <property type="protein sequence ID" value="CAA7028097.1"/>
    <property type="molecule type" value="Genomic_DNA"/>
</dbReference>
<dbReference type="AlphaFoldDB" id="A0A6D2ISN9"/>
<dbReference type="SUPFAM" id="SSF69322">
    <property type="entry name" value="Tricorn protease domain 2"/>
    <property type="match status" value="1"/>
</dbReference>
<proteinExistence type="predicted"/>
<dbReference type="Gene3D" id="1.20.1280.50">
    <property type="match status" value="1"/>
</dbReference>
<evidence type="ECO:0000313" key="4">
    <source>
        <dbReference type="Proteomes" id="UP000467841"/>
    </source>
</evidence>
<dbReference type="PANTHER" id="PTHR44259:SF31">
    <property type="entry name" value="F-BOX FAMILY PROTEIN"/>
    <property type="match status" value="1"/>
</dbReference>
<accession>A0A6D2ISN9</accession>